<feature type="compositionally biased region" description="Basic and acidic residues" evidence="1">
    <location>
        <begin position="1"/>
        <end position="23"/>
    </location>
</feature>
<dbReference type="InParanoid" id="A0A7J7DWY2"/>
<dbReference type="EMBL" id="JAAARO010000003">
    <property type="protein sequence ID" value="KAF5750888.1"/>
    <property type="molecule type" value="Genomic_DNA"/>
</dbReference>
<dbReference type="PANTHER" id="PTHR31390">
    <property type="entry name" value="EXPRESSED PROTEIN"/>
    <property type="match status" value="1"/>
</dbReference>
<evidence type="ECO:0000313" key="3">
    <source>
        <dbReference type="Proteomes" id="UP000593562"/>
    </source>
</evidence>
<dbReference type="Pfam" id="PF12043">
    <property type="entry name" value="DUF3527"/>
    <property type="match status" value="1"/>
</dbReference>
<dbReference type="OrthoDB" id="1898655at2759"/>
<feature type="compositionally biased region" description="Polar residues" evidence="1">
    <location>
        <begin position="442"/>
        <end position="452"/>
    </location>
</feature>
<comment type="caution">
    <text evidence="2">The sequence shown here is derived from an EMBL/GenBank/DDBJ whole genome shotgun (WGS) entry which is preliminary data.</text>
</comment>
<feature type="compositionally biased region" description="Basic and acidic residues" evidence="1">
    <location>
        <begin position="51"/>
        <end position="69"/>
    </location>
</feature>
<feature type="compositionally biased region" description="Basic and acidic residues" evidence="1">
    <location>
        <begin position="226"/>
        <end position="238"/>
    </location>
</feature>
<dbReference type="Proteomes" id="UP000593562">
    <property type="component" value="Unassembled WGS sequence"/>
</dbReference>
<feature type="region of interest" description="Disordered" evidence="1">
    <location>
        <begin position="1"/>
        <end position="69"/>
    </location>
</feature>
<proteinExistence type="predicted"/>
<reference evidence="2 3" key="1">
    <citation type="journal article" date="2020" name="Nat. Commun.">
        <title>Genome of Tripterygium wilfordii and identification of cytochrome P450 involved in triptolide biosynthesis.</title>
        <authorList>
            <person name="Tu L."/>
            <person name="Su P."/>
            <person name="Zhang Z."/>
            <person name="Gao L."/>
            <person name="Wang J."/>
            <person name="Hu T."/>
            <person name="Zhou J."/>
            <person name="Zhang Y."/>
            <person name="Zhao Y."/>
            <person name="Liu Y."/>
            <person name="Song Y."/>
            <person name="Tong Y."/>
            <person name="Lu Y."/>
            <person name="Yang J."/>
            <person name="Xu C."/>
            <person name="Jia M."/>
            <person name="Peters R.J."/>
            <person name="Huang L."/>
            <person name="Gao W."/>
        </authorList>
    </citation>
    <scope>NUCLEOTIDE SEQUENCE [LARGE SCALE GENOMIC DNA]</scope>
    <source>
        <strain evidence="3">cv. XIE 37</strain>
        <tissue evidence="2">Leaf</tissue>
    </source>
</reference>
<protein>
    <recommendedName>
        <fullName evidence="4">DUF3527 domain protein</fullName>
    </recommendedName>
</protein>
<organism evidence="2 3">
    <name type="scientific">Tripterygium wilfordii</name>
    <name type="common">Thunder God vine</name>
    <dbReference type="NCBI Taxonomy" id="458696"/>
    <lineage>
        <taxon>Eukaryota</taxon>
        <taxon>Viridiplantae</taxon>
        <taxon>Streptophyta</taxon>
        <taxon>Embryophyta</taxon>
        <taxon>Tracheophyta</taxon>
        <taxon>Spermatophyta</taxon>
        <taxon>Magnoliopsida</taxon>
        <taxon>eudicotyledons</taxon>
        <taxon>Gunneridae</taxon>
        <taxon>Pentapetalae</taxon>
        <taxon>rosids</taxon>
        <taxon>fabids</taxon>
        <taxon>Celastrales</taxon>
        <taxon>Celastraceae</taxon>
        <taxon>Tripterygium</taxon>
    </lineage>
</organism>
<feature type="region of interest" description="Disordered" evidence="1">
    <location>
        <begin position="165"/>
        <end position="191"/>
    </location>
</feature>
<name>A0A7J7DWY2_TRIWF</name>
<evidence type="ECO:0000313" key="2">
    <source>
        <dbReference type="EMBL" id="KAF5750888.1"/>
    </source>
</evidence>
<feature type="region of interest" description="Disordered" evidence="1">
    <location>
        <begin position="407"/>
        <end position="455"/>
    </location>
</feature>
<feature type="compositionally biased region" description="Polar residues" evidence="1">
    <location>
        <begin position="248"/>
        <end position="257"/>
    </location>
</feature>
<sequence>MGFGSELKKSSKLENSKIVKERTVLPGENEMLKHQDKIKRKNRVNTGDSDQPSKLKQNADNRRILDKTKLSRNERPYCVREGGTNDELVKYMSKLPGYLQHMETGGNVQEKALNVGVLDWGRLEKWKPNQKHNPATERSVGSSISNDLVSKNTIRSSAFPAAVESETLAHQSKQRHLPRSSNYPPQKDDLSRYFIPSTQKSKHCQDFGTAFQGTLDGQEKILGSYKSRDVGLEKGKRENRNRKAVSRKGSSTSNSGDNGFLIRPSMVEVGACDGESRKSARGMAEIDITEKVADHIITSNRGSSLRKLRHGFSHHSRETLNTENDIDGKIAVDLPESGTDLAHQPLPGENGNIVLLLPKKCSQNSIPEEYRASFNRNLTGNRNSLSGDLSPKEVHAVELSSEIPYSCPLPSRAEDDPSQTPPCSLKVSNRPSKGKSAEQESSKLANGNTVESLDTDQEMAEVAHGKGRTPSPNRRFNFSLGRMARSFSFKEGSSVLHLNSPYVSVKSGPVTSGGSACLDNSKTGIIPRHSRTKSSPLRRILDPLLKPRGLKAIHSTEPDEPFRESVDSVSSCSLSANYSVHSENDKASTTQAFVQLSTKNGLPMFRFVANNSNILAIALRNSAPSEKDGAGLNFTFYSVSEIKKKGGRWMSQGGKGRTPGYAYNVVGQMKDHSSSMNLNGQSSGRQYMAREFILFGVELKQTDQTSPTFAANRELAAVVVKMPIERLDLNPEEGNREKFLVEKGCSEDLPENGCLCYQDENNVTVILPSGVHGLPDKGFPSPLINRWRSGGLCDCGGWDIGCRLHILSNQKHCNALVTSEACSVSNRFQLFIEGGSQQNSPVFSLTTVDKGIYSVEFSSLISLLQACFFSASIICCQKSFDQQEVSTKSYEKVLQEQSVSTSNDTKNSPATLFRKEHFKYTPNPPLSPVGRV</sequence>
<keyword evidence="3" id="KW-1185">Reference proteome</keyword>
<gene>
    <name evidence="2" type="ORF">HS088_TW03G01228</name>
</gene>
<dbReference type="AlphaFoldDB" id="A0A7J7DWY2"/>
<dbReference type="FunCoup" id="A0A7J7DWY2">
    <property type="interactions" value="1012"/>
</dbReference>
<evidence type="ECO:0008006" key="4">
    <source>
        <dbReference type="Google" id="ProtNLM"/>
    </source>
</evidence>
<accession>A0A7J7DWY2</accession>
<dbReference type="InterPro" id="IPR021916">
    <property type="entry name" value="DUF3527"/>
</dbReference>
<evidence type="ECO:0000256" key="1">
    <source>
        <dbReference type="SAM" id="MobiDB-lite"/>
    </source>
</evidence>
<dbReference type="PANTHER" id="PTHR31390:SF12">
    <property type="entry name" value="PUTATIVE (DUF3527)-RELATED"/>
    <property type="match status" value="1"/>
</dbReference>
<feature type="region of interest" description="Disordered" evidence="1">
    <location>
        <begin position="226"/>
        <end position="261"/>
    </location>
</feature>